<evidence type="ECO:0000313" key="3">
    <source>
        <dbReference type="Proteomes" id="UP001057375"/>
    </source>
</evidence>
<feature type="compositionally biased region" description="Polar residues" evidence="1">
    <location>
        <begin position="197"/>
        <end position="207"/>
    </location>
</feature>
<evidence type="ECO:0000313" key="2">
    <source>
        <dbReference type="EMBL" id="GKT28234.1"/>
    </source>
</evidence>
<dbReference type="EMBL" id="BQXS01000196">
    <property type="protein sequence ID" value="GKT28234.1"/>
    <property type="molecule type" value="Genomic_DNA"/>
</dbReference>
<accession>A0ABQ5K9T4</accession>
<feature type="compositionally biased region" description="Basic and acidic residues" evidence="1">
    <location>
        <begin position="109"/>
        <end position="118"/>
    </location>
</feature>
<feature type="non-terminal residue" evidence="2">
    <location>
        <position position="1"/>
    </location>
</feature>
<feature type="region of interest" description="Disordered" evidence="1">
    <location>
        <begin position="179"/>
        <end position="248"/>
    </location>
</feature>
<feature type="compositionally biased region" description="Low complexity" evidence="1">
    <location>
        <begin position="183"/>
        <end position="196"/>
    </location>
</feature>
<feature type="region of interest" description="Disordered" evidence="1">
    <location>
        <begin position="54"/>
        <end position="151"/>
    </location>
</feature>
<name>A0ABQ5K9T4_9EUKA</name>
<proteinExistence type="predicted"/>
<evidence type="ECO:0000256" key="1">
    <source>
        <dbReference type="SAM" id="MobiDB-lite"/>
    </source>
</evidence>
<protein>
    <submittedName>
        <fullName evidence="2">Uncharacterized protein</fullName>
    </submittedName>
</protein>
<sequence length="281" mass="31382">HQHIIDKKTTPSTISPSVQLLFDGVVSLCSGNKISGASTMLNHGWQHERLSSSMKEMPGMEQGEDDSSRDSHSKNSTMMSDHQKEKQSRSTPGKSNLHGPLFSHVVQTMRKDQIEVKKERKRRELVKKEERQRLVKVEEEEEKRAARARKRQLLVDQEMQKKKDKEKGAVYSVSYLFPHSPHKSLSSPKSASLQQPLRISSTDSSRSVAIVPSKKRIPKVKPPPPPSKASSLEPMLSKAAPKPLSSPGVSFSSLMSFEDIMKESDDFLASVNATLEMAKEG</sequence>
<organism evidence="2 3">
    <name type="scientific">Aduncisulcus paluster</name>
    <dbReference type="NCBI Taxonomy" id="2918883"/>
    <lineage>
        <taxon>Eukaryota</taxon>
        <taxon>Metamonada</taxon>
        <taxon>Carpediemonas-like organisms</taxon>
        <taxon>Aduncisulcus</taxon>
    </lineage>
</organism>
<gene>
    <name evidence="2" type="ORF">ADUPG1_000522</name>
</gene>
<feature type="compositionally biased region" description="Basic and acidic residues" evidence="1">
    <location>
        <begin position="126"/>
        <end position="145"/>
    </location>
</feature>
<dbReference type="Proteomes" id="UP001057375">
    <property type="component" value="Unassembled WGS sequence"/>
</dbReference>
<reference evidence="2" key="1">
    <citation type="submission" date="2022-03" db="EMBL/GenBank/DDBJ databases">
        <title>Draft genome sequence of Aduncisulcus paluster, a free-living microaerophilic Fornicata.</title>
        <authorList>
            <person name="Yuyama I."/>
            <person name="Kume K."/>
            <person name="Tamura T."/>
            <person name="Inagaki Y."/>
            <person name="Hashimoto T."/>
        </authorList>
    </citation>
    <scope>NUCLEOTIDE SEQUENCE</scope>
    <source>
        <strain evidence="2">NY0171</strain>
    </source>
</reference>
<comment type="caution">
    <text evidence="2">The sequence shown here is derived from an EMBL/GenBank/DDBJ whole genome shotgun (WGS) entry which is preliminary data.</text>
</comment>
<keyword evidence="3" id="KW-1185">Reference proteome</keyword>